<protein>
    <recommendedName>
        <fullName evidence="3">Excreted virulence factor EspC, type VII ESX diderm</fullName>
    </recommendedName>
</protein>
<reference evidence="2" key="1">
    <citation type="journal article" date="2019" name="Int. J. Syst. Evol. Microbiol.">
        <title>The Global Catalogue of Microorganisms (GCM) 10K type strain sequencing project: providing services to taxonomists for standard genome sequencing and annotation.</title>
        <authorList>
            <consortium name="The Broad Institute Genomics Platform"/>
            <consortium name="The Broad Institute Genome Sequencing Center for Infectious Disease"/>
            <person name="Wu L."/>
            <person name="Ma J."/>
        </authorList>
    </citation>
    <scope>NUCLEOTIDE SEQUENCE [LARGE SCALE GENOMIC DNA]</scope>
    <source>
        <strain evidence="2">JCM 17494</strain>
    </source>
</reference>
<gene>
    <name evidence="1" type="ORF">GCM10022267_75660</name>
</gene>
<comment type="caution">
    <text evidence="1">The sequence shown here is derived from an EMBL/GenBank/DDBJ whole genome shotgun (WGS) entry which is preliminary data.</text>
</comment>
<organism evidence="1 2">
    <name type="scientific">Lentzea roselyniae</name>
    <dbReference type="NCBI Taxonomy" id="531940"/>
    <lineage>
        <taxon>Bacteria</taxon>
        <taxon>Bacillati</taxon>
        <taxon>Actinomycetota</taxon>
        <taxon>Actinomycetes</taxon>
        <taxon>Pseudonocardiales</taxon>
        <taxon>Pseudonocardiaceae</taxon>
        <taxon>Lentzea</taxon>
    </lineage>
</organism>
<evidence type="ECO:0000313" key="2">
    <source>
        <dbReference type="Proteomes" id="UP001500711"/>
    </source>
</evidence>
<dbReference type="Proteomes" id="UP001500711">
    <property type="component" value="Unassembled WGS sequence"/>
</dbReference>
<dbReference type="EMBL" id="BAABBE010000032">
    <property type="protein sequence ID" value="GAA3677705.1"/>
    <property type="molecule type" value="Genomic_DNA"/>
</dbReference>
<evidence type="ECO:0000313" key="1">
    <source>
        <dbReference type="EMBL" id="GAA3677705.1"/>
    </source>
</evidence>
<sequence length="106" mass="10935">MADNFKFSDDDLVKIISGTQGAIERMGATNVQVSAVAMQLPFVNNSAAGQKLGAGLQDWNANFGKVVNGLDELNKKAQALLAANRATAEAAALAAGQAEAQAPTNF</sequence>
<proteinExistence type="predicted"/>
<name>A0ABP7C4V5_9PSEU</name>
<dbReference type="RefSeq" id="WP_346135501.1">
    <property type="nucleotide sequence ID" value="NZ_BAABBE010000032.1"/>
</dbReference>
<evidence type="ECO:0008006" key="3">
    <source>
        <dbReference type="Google" id="ProtNLM"/>
    </source>
</evidence>
<keyword evidence="2" id="KW-1185">Reference proteome</keyword>
<accession>A0ABP7C4V5</accession>